<dbReference type="GO" id="GO:0051015">
    <property type="term" value="F:actin filament binding"/>
    <property type="evidence" value="ECO:0007669"/>
    <property type="project" value="TreeGrafter"/>
</dbReference>
<protein>
    <recommendedName>
        <fullName evidence="2">ENTH domain-containing protein</fullName>
    </recommendedName>
</protein>
<evidence type="ECO:0000313" key="3">
    <source>
        <dbReference type="EMBL" id="CAB5372573.1"/>
    </source>
</evidence>
<dbReference type="PANTHER" id="PTHR10407:SF15">
    <property type="entry name" value="HUNTINGTIN INTERACTING PROTEIN 1"/>
    <property type="match status" value="1"/>
</dbReference>
<organism evidence="3 4">
    <name type="scientific">Rhizophagus irregularis</name>
    <dbReference type="NCBI Taxonomy" id="588596"/>
    <lineage>
        <taxon>Eukaryota</taxon>
        <taxon>Fungi</taxon>
        <taxon>Fungi incertae sedis</taxon>
        <taxon>Mucoromycota</taxon>
        <taxon>Glomeromycotina</taxon>
        <taxon>Glomeromycetes</taxon>
        <taxon>Glomerales</taxon>
        <taxon>Glomeraceae</taxon>
        <taxon>Rhizophagus</taxon>
    </lineage>
</organism>
<comment type="caution">
    <text evidence="3">The sequence shown here is derived from an EMBL/GenBank/DDBJ whole genome shotgun (WGS) entry which is preliminary data.</text>
</comment>
<sequence>MEAHYPTRPVDREKAEHDLALNIKKATSPDETAPKQKHVRKCIVYTWDYRTSDSIWNGLKVAPILADEIQTFKALITVHKVIRGGHPVTLKEAQNQINWLDSCARSVTGDGSRGYGTLIRVYSENVDDPNEGYETISELMNLQDQIDQFQKLIFVHFRPSSSNECRIAALVPLLINVPKLPQDPPSLIDGSAPNLPKPKSPAPSSHSEPEPITEFWKENEAQKQQELERQRLQYEEQQRQLAQQRELELQAQRRMEAQRQRELEEQQRMQQERERLAREQLIREQMQRQAEGRVAELERELLNMRNNVERGQLMLEQYDRRVKALENEMSQLNLNAQQQIKSKDEMMKNLQDQLLMWRNKYEALAKLYSQLRQEHLELINKFKAAQLKANSAQEAIDKMERMERDMRAKNLELADMIRERDRSRHELDRLKSSQREDLERAKRDLNEANARIEELSRSRTNEISSLTSKFNKEKQELEDSLRSKQSFVDTLLKQLEEKKNEIERVTQDKDVEIAIMQSAMDQSMNLVAEMQQSTTESEKYQSRIDNLVLDHLKDLNEILDSIFQTCIQKIDDSLYELESPMQTGNQNSTPEYTLSMIEKATTECSEFSYALQKFLKNNRTKDHTEVIKSATNFSQAIADVLINSKGITRLADEDDEISEEIVGAAKMAAHNSQKFF</sequence>
<proteinExistence type="predicted"/>
<dbReference type="GO" id="GO:0043325">
    <property type="term" value="F:phosphatidylinositol-3,4-bisphosphate binding"/>
    <property type="evidence" value="ECO:0007669"/>
    <property type="project" value="TreeGrafter"/>
</dbReference>
<dbReference type="AlphaFoldDB" id="A0A916E994"/>
<dbReference type="GO" id="GO:0032051">
    <property type="term" value="F:clathrin light chain binding"/>
    <property type="evidence" value="ECO:0007669"/>
    <property type="project" value="TreeGrafter"/>
</dbReference>
<evidence type="ECO:0000259" key="2">
    <source>
        <dbReference type="PROSITE" id="PS50942"/>
    </source>
</evidence>
<dbReference type="GO" id="GO:0048268">
    <property type="term" value="P:clathrin coat assembly"/>
    <property type="evidence" value="ECO:0007669"/>
    <property type="project" value="TreeGrafter"/>
</dbReference>
<feature type="domain" description="ENTH" evidence="2">
    <location>
        <begin position="11"/>
        <end position="140"/>
    </location>
</feature>
<reference evidence="3" key="1">
    <citation type="submission" date="2020-05" db="EMBL/GenBank/DDBJ databases">
        <authorList>
            <person name="Rincon C."/>
            <person name="Sanders R I."/>
            <person name="Robbins C."/>
            <person name="Chaturvedi A."/>
        </authorList>
    </citation>
    <scope>NUCLEOTIDE SEQUENCE</scope>
    <source>
        <strain evidence="3">CHB12</strain>
    </source>
</reference>
<dbReference type="InterPro" id="IPR030224">
    <property type="entry name" value="Sla2_fam"/>
</dbReference>
<dbReference type="GO" id="GO:0080025">
    <property type="term" value="F:phosphatidylinositol-3,5-bisphosphate binding"/>
    <property type="evidence" value="ECO:0007669"/>
    <property type="project" value="TreeGrafter"/>
</dbReference>
<gene>
    <name evidence="3" type="ORF">CHRIB12_LOCUS13599</name>
</gene>
<dbReference type="VEuPathDB" id="FungiDB:RhiirFUN_020353"/>
<dbReference type="InterPro" id="IPR011417">
    <property type="entry name" value="ANTH_dom"/>
</dbReference>
<dbReference type="PANTHER" id="PTHR10407">
    <property type="entry name" value="HUNTINGTIN INTERACTING PROTEIN 1"/>
    <property type="match status" value="1"/>
</dbReference>
<feature type="region of interest" description="Disordered" evidence="1">
    <location>
        <begin position="184"/>
        <end position="211"/>
    </location>
</feature>
<dbReference type="PROSITE" id="PS50942">
    <property type="entry name" value="ENTH"/>
    <property type="match status" value="1"/>
</dbReference>
<dbReference type="GO" id="GO:0006897">
    <property type="term" value="P:endocytosis"/>
    <property type="evidence" value="ECO:0007669"/>
    <property type="project" value="InterPro"/>
</dbReference>
<accession>A0A916E994</accession>
<dbReference type="InterPro" id="IPR013809">
    <property type="entry name" value="ENTH"/>
</dbReference>
<dbReference type="Proteomes" id="UP000684084">
    <property type="component" value="Unassembled WGS sequence"/>
</dbReference>
<dbReference type="GO" id="GO:0030479">
    <property type="term" value="C:actin cortical patch"/>
    <property type="evidence" value="ECO:0007669"/>
    <property type="project" value="TreeGrafter"/>
</dbReference>
<dbReference type="EMBL" id="CAGKOT010000031">
    <property type="protein sequence ID" value="CAB5372573.1"/>
    <property type="molecule type" value="Genomic_DNA"/>
</dbReference>
<evidence type="ECO:0000313" key="4">
    <source>
        <dbReference type="Proteomes" id="UP000684084"/>
    </source>
</evidence>
<dbReference type="Pfam" id="PF07651">
    <property type="entry name" value="ANTH"/>
    <property type="match status" value="2"/>
</dbReference>
<dbReference type="GO" id="GO:0007015">
    <property type="term" value="P:actin filament organization"/>
    <property type="evidence" value="ECO:0007669"/>
    <property type="project" value="TreeGrafter"/>
</dbReference>
<dbReference type="SMART" id="SM00273">
    <property type="entry name" value="ENTH"/>
    <property type="match status" value="1"/>
</dbReference>
<dbReference type="GO" id="GO:0035615">
    <property type="term" value="F:clathrin adaptor activity"/>
    <property type="evidence" value="ECO:0007669"/>
    <property type="project" value="TreeGrafter"/>
</dbReference>
<dbReference type="GO" id="GO:0030136">
    <property type="term" value="C:clathrin-coated vesicle"/>
    <property type="evidence" value="ECO:0007669"/>
    <property type="project" value="TreeGrafter"/>
</dbReference>
<dbReference type="OrthoDB" id="10262320at2759"/>
<feature type="region of interest" description="Disordered" evidence="1">
    <location>
        <begin position="422"/>
        <end position="441"/>
    </location>
</feature>
<evidence type="ECO:0000256" key="1">
    <source>
        <dbReference type="SAM" id="MobiDB-lite"/>
    </source>
</evidence>
<name>A0A916E994_9GLOM</name>